<dbReference type="AlphaFoldDB" id="A0A368UTV7"/>
<proteinExistence type="predicted"/>
<comment type="caution">
    <text evidence="1">The sequence shown here is derived from an EMBL/GenBank/DDBJ whole genome shotgun (WGS) entry which is preliminary data.</text>
</comment>
<reference evidence="1 2" key="1">
    <citation type="submission" date="2018-07" db="EMBL/GenBank/DDBJ databases">
        <title>Freshwater and sediment microbial communities from various areas in North America, analyzing microbe dynamics in response to fracking.</title>
        <authorList>
            <person name="Lamendella R."/>
        </authorList>
    </citation>
    <scope>NUCLEOTIDE SEQUENCE [LARGE SCALE GENOMIC DNA]</scope>
    <source>
        <strain evidence="1 2">160A</strain>
    </source>
</reference>
<protein>
    <submittedName>
        <fullName evidence="1">Uncharacterized protein</fullName>
    </submittedName>
</protein>
<organism evidence="1 2">
    <name type="scientific">Marinilabilia salmonicolor</name>
    <dbReference type="NCBI Taxonomy" id="989"/>
    <lineage>
        <taxon>Bacteria</taxon>
        <taxon>Pseudomonadati</taxon>
        <taxon>Bacteroidota</taxon>
        <taxon>Bacteroidia</taxon>
        <taxon>Marinilabiliales</taxon>
        <taxon>Marinilabiliaceae</taxon>
        <taxon>Marinilabilia</taxon>
    </lineage>
</organism>
<gene>
    <name evidence="1" type="ORF">DFO77_12042</name>
</gene>
<evidence type="ECO:0000313" key="2">
    <source>
        <dbReference type="Proteomes" id="UP000252733"/>
    </source>
</evidence>
<sequence>MIIAPLDNIQASLILFSLNAISQDFASLRSKNYGSFIEIVKTHLVCCAHEIQTETILR</sequence>
<dbReference type="EMBL" id="QPIZ01000020">
    <property type="protein sequence ID" value="RCW30824.1"/>
    <property type="molecule type" value="Genomic_DNA"/>
</dbReference>
<accession>A0A368UTV7</accession>
<evidence type="ECO:0000313" key="1">
    <source>
        <dbReference type="EMBL" id="RCW30824.1"/>
    </source>
</evidence>
<keyword evidence="2" id="KW-1185">Reference proteome</keyword>
<name>A0A368UTV7_9BACT</name>
<dbReference type="Proteomes" id="UP000252733">
    <property type="component" value="Unassembled WGS sequence"/>
</dbReference>